<evidence type="ECO:0000313" key="4">
    <source>
        <dbReference type="EMBL" id="TKA61714.1"/>
    </source>
</evidence>
<dbReference type="InterPro" id="IPR036291">
    <property type="entry name" value="NAD(P)-bd_dom_sf"/>
</dbReference>
<accession>A0A4U0WFT6</accession>
<dbReference type="GO" id="GO:0016491">
    <property type="term" value="F:oxidoreductase activity"/>
    <property type="evidence" value="ECO:0007669"/>
    <property type="project" value="UniProtKB-KW"/>
</dbReference>
<dbReference type="EMBL" id="NAJQ01001178">
    <property type="protein sequence ID" value="TKA61714.1"/>
    <property type="molecule type" value="Genomic_DNA"/>
</dbReference>
<name>A0A4U0WFT6_9PEZI</name>
<dbReference type="PANTHER" id="PTHR42901">
    <property type="entry name" value="ALCOHOL DEHYDROGENASE"/>
    <property type="match status" value="1"/>
</dbReference>
<proteinExistence type="inferred from homology"/>
<dbReference type="PRINTS" id="PR00081">
    <property type="entry name" value="GDHRDH"/>
</dbReference>
<comment type="similarity">
    <text evidence="1">Belongs to the short-chain dehydrogenases/reductases (SDR) family.</text>
</comment>
<evidence type="ECO:0008006" key="6">
    <source>
        <dbReference type="Google" id="ProtNLM"/>
    </source>
</evidence>
<dbReference type="Proteomes" id="UP000309340">
    <property type="component" value="Unassembled WGS sequence"/>
</dbReference>
<dbReference type="SUPFAM" id="SSF51735">
    <property type="entry name" value="NAD(P)-binding Rossmann-fold domains"/>
    <property type="match status" value="1"/>
</dbReference>
<gene>
    <name evidence="4" type="ORF">B0A55_10880</name>
</gene>
<sequence length="265" mass="28837">MDFKNLPHFRPAEIKTYRSDTYDRISPSATKFDAKGKTLLITAGATGIGYSICESFAKAGIARIIILQRRESVLAAAKEALGKAYPTTLVETYAASQSDFPRVTEIIQSVGEIDVLIPCATSAADLEGMKPTRDNKTEQIADIYMVNVVGLFHIVREFLALPSTASGGPKSVIHVSSNASQMYFPGGSGYCSSKAAANQMITHFGFDEPKGNVKFYSFHPGAIWTPLAQKNVPKDMVVWEDVKLPGDFAVWLASPEADFLNGRFV</sequence>
<evidence type="ECO:0000256" key="1">
    <source>
        <dbReference type="ARBA" id="ARBA00006484"/>
    </source>
</evidence>
<evidence type="ECO:0000256" key="2">
    <source>
        <dbReference type="ARBA" id="ARBA00022857"/>
    </source>
</evidence>
<dbReference type="Gene3D" id="3.40.50.720">
    <property type="entry name" value="NAD(P)-binding Rossmann-like Domain"/>
    <property type="match status" value="1"/>
</dbReference>
<organism evidence="4 5">
    <name type="scientific">Friedmanniomyces simplex</name>
    <dbReference type="NCBI Taxonomy" id="329884"/>
    <lineage>
        <taxon>Eukaryota</taxon>
        <taxon>Fungi</taxon>
        <taxon>Dikarya</taxon>
        <taxon>Ascomycota</taxon>
        <taxon>Pezizomycotina</taxon>
        <taxon>Dothideomycetes</taxon>
        <taxon>Dothideomycetidae</taxon>
        <taxon>Mycosphaerellales</taxon>
        <taxon>Teratosphaeriaceae</taxon>
        <taxon>Friedmanniomyces</taxon>
    </lineage>
</organism>
<dbReference type="CDD" id="cd05233">
    <property type="entry name" value="SDR_c"/>
    <property type="match status" value="1"/>
</dbReference>
<dbReference type="InterPro" id="IPR020904">
    <property type="entry name" value="Sc_DH/Rdtase_CS"/>
</dbReference>
<dbReference type="InterPro" id="IPR002347">
    <property type="entry name" value="SDR_fam"/>
</dbReference>
<dbReference type="Pfam" id="PF00106">
    <property type="entry name" value="adh_short"/>
    <property type="match status" value="1"/>
</dbReference>
<dbReference type="STRING" id="329884.A0A4U0WFT6"/>
<dbReference type="PANTHER" id="PTHR42901:SF1">
    <property type="entry name" value="ALCOHOL DEHYDROGENASE"/>
    <property type="match status" value="1"/>
</dbReference>
<reference evidence="4 5" key="1">
    <citation type="submission" date="2017-03" db="EMBL/GenBank/DDBJ databases">
        <title>Genomes of endolithic fungi from Antarctica.</title>
        <authorList>
            <person name="Coleine C."/>
            <person name="Masonjones S."/>
            <person name="Stajich J.E."/>
        </authorList>
    </citation>
    <scope>NUCLEOTIDE SEQUENCE [LARGE SCALE GENOMIC DNA]</scope>
    <source>
        <strain evidence="4 5">CCFEE 5184</strain>
    </source>
</reference>
<evidence type="ECO:0000256" key="3">
    <source>
        <dbReference type="ARBA" id="ARBA00023002"/>
    </source>
</evidence>
<comment type="caution">
    <text evidence="4">The sequence shown here is derived from an EMBL/GenBank/DDBJ whole genome shotgun (WGS) entry which is preliminary data.</text>
</comment>
<protein>
    <recommendedName>
        <fullName evidence="6">NAD(P)-binding protein</fullName>
    </recommendedName>
</protein>
<dbReference type="AlphaFoldDB" id="A0A4U0WFT6"/>
<keyword evidence="3" id="KW-0560">Oxidoreductase</keyword>
<keyword evidence="2" id="KW-0521">NADP</keyword>
<dbReference type="PROSITE" id="PS00061">
    <property type="entry name" value="ADH_SHORT"/>
    <property type="match status" value="1"/>
</dbReference>
<dbReference type="OrthoDB" id="1933717at2759"/>
<evidence type="ECO:0000313" key="5">
    <source>
        <dbReference type="Proteomes" id="UP000309340"/>
    </source>
</evidence>
<keyword evidence="5" id="KW-1185">Reference proteome</keyword>